<evidence type="ECO:0000256" key="5">
    <source>
        <dbReference type="ARBA" id="ARBA00022840"/>
    </source>
</evidence>
<dbReference type="OrthoDB" id="416741at2759"/>
<feature type="domain" description="RNase III" evidence="7">
    <location>
        <begin position="523"/>
        <end position="566"/>
    </location>
</feature>
<dbReference type="CDD" id="cd00593">
    <property type="entry name" value="RIBOc"/>
    <property type="match status" value="2"/>
</dbReference>
<evidence type="ECO:0008006" key="11">
    <source>
        <dbReference type="Google" id="ProtNLM"/>
    </source>
</evidence>
<accession>A0A0D2P053</accession>
<dbReference type="AlphaFoldDB" id="A0A0D2P053"/>
<name>A0A0D2P053_HYPSF</name>
<dbReference type="Gene3D" id="3.30.160.380">
    <property type="entry name" value="Dicer dimerisation domain"/>
    <property type="match status" value="1"/>
</dbReference>
<evidence type="ECO:0000256" key="3">
    <source>
        <dbReference type="ARBA" id="ARBA00022801"/>
    </source>
</evidence>
<dbReference type="Pfam" id="PF03368">
    <property type="entry name" value="Dicer_dimer"/>
    <property type="match status" value="1"/>
</dbReference>
<proteinExistence type="predicted"/>
<dbReference type="GO" id="GO:0003723">
    <property type="term" value="F:RNA binding"/>
    <property type="evidence" value="ECO:0007669"/>
    <property type="project" value="UniProtKB-UniRule"/>
</dbReference>
<dbReference type="InterPro" id="IPR005034">
    <property type="entry name" value="Dicer_dimerisation"/>
</dbReference>
<dbReference type="InterPro" id="IPR000999">
    <property type="entry name" value="RNase_III_dom"/>
</dbReference>
<dbReference type="PROSITE" id="PS51327">
    <property type="entry name" value="DICER_DSRBF"/>
    <property type="match status" value="1"/>
</dbReference>
<feature type="domain" description="Dicer dsRNA-binding fold" evidence="8">
    <location>
        <begin position="36"/>
        <end position="147"/>
    </location>
</feature>
<evidence type="ECO:0000256" key="6">
    <source>
        <dbReference type="PROSITE-ProRule" id="PRU00657"/>
    </source>
</evidence>
<sequence>MSLKNLGVCNRISTAHSGTTGLKIESTGTLLTLHSAISHLTHFCSVIPNTVHVDNCPLFDIDPPEFPEGWHFSTGPREPYLGPYGSKVTLPRALPLLLEERTFSVPMVYKSIISAHRHSVFAAHKALYEKGLLNDNLLPMTSVVEPEREEEVKAMLADVERREGFARISLSMDPWSAAPVDAGAEVWHAVQIDIAGLAPLWIFTQSPLIALDYHDGLTLYLPGGLPPLTMAVHYHYVGPFAADTKQSRARIPDARQWTRARHIGQGRPFRFVRRRSELLDEEEEERFHEKYNSNPEAVVIAYPLLEVEAYPWCNFLVPIRPKARAADDEAAAAPQAPQHIHLLPSSRALYLSPIAITASSSGEQRNYQRLETLGDTVLKFVCGVNVLAEYPLWHEGYLTRKKDHAVSNIRLAKENLKWGVYQWIIRNIMLGKKWKPKDLSVKAQERVTIDSRARRKGYIGSASPACRTDCCAQEGLRKKKKAKKCSRTSWNPSSAQRTCTDLAAECIKFFDLGVKWEPLPNHITQLLQHVDTISTDNFMVPPQLSDRMEFLGNSVLDMIVMDMLYHAPGKNYSPGHMHLRKSAVVNAHILSYFCLKMTTTVEAVMPRLDAYGAIEVSTDEQEISLFGNASLKWHTDIKGSLMAGICAYTVPIVPPNVDPRPRFALEHQAELTLVAVAVAILRKCTRRRPFAAPFVHHWAASVRRDHRVCGRRRCVVRVRRWPVRRATATTRVVSSKVDAAWTRLHPQAILLI</sequence>
<dbReference type="STRING" id="945553.A0A0D2P053"/>
<keyword evidence="2" id="KW-0547">Nucleotide-binding</keyword>
<organism evidence="9 10">
    <name type="scientific">Hypholoma sublateritium (strain FD-334 SS-4)</name>
    <dbReference type="NCBI Taxonomy" id="945553"/>
    <lineage>
        <taxon>Eukaryota</taxon>
        <taxon>Fungi</taxon>
        <taxon>Dikarya</taxon>
        <taxon>Basidiomycota</taxon>
        <taxon>Agaricomycotina</taxon>
        <taxon>Agaricomycetes</taxon>
        <taxon>Agaricomycetidae</taxon>
        <taxon>Agaricales</taxon>
        <taxon>Agaricineae</taxon>
        <taxon>Strophariaceae</taxon>
        <taxon>Hypholoma</taxon>
    </lineage>
</organism>
<evidence type="ECO:0000256" key="2">
    <source>
        <dbReference type="ARBA" id="ARBA00022741"/>
    </source>
</evidence>
<protein>
    <recommendedName>
        <fullName evidence="11">RNase III domain-containing protein</fullName>
    </recommendedName>
</protein>
<evidence type="ECO:0000313" key="9">
    <source>
        <dbReference type="EMBL" id="KJA14070.1"/>
    </source>
</evidence>
<keyword evidence="3" id="KW-0378">Hydrolase</keyword>
<dbReference type="InterPro" id="IPR038248">
    <property type="entry name" value="Dicer_dimer_sf"/>
</dbReference>
<dbReference type="Gene3D" id="1.10.1520.10">
    <property type="entry name" value="Ribonuclease III domain"/>
    <property type="match status" value="2"/>
</dbReference>
<evidence type="ECO:0000259" key="8">
    <source>
        <dbReference type="PROSITE" id="PS51327"/>
    </source>
</evidence>
<dbReference type="Pfam" id="PF00636">
    <property type="entry name" value="Ribonuclease_3"/>
    <property type="match status" value="2"/>
</dbReference>
<keyword evidence="10" id="KW-1185">Reference proteome</keyword>
<dbReference type="SUPFAM" id="SSF69065">
    <property type="entry name" value="RNase III domain-like"/>
    <property type="match status" value="2"/>
</dbReference>
<dbReference type="Proteomes" id="UP000054270">
    <property type="component" value="Unassembled WGS sequence"/>
</dbReference>
<dbReference type="PROSITE" id="PS50142">
    <property type="entry name" value="RNASE_3_2"/>
    <property type="match status" value="2"/>
</dbReference>
<gene>
    <name evidence="9" type="ORF">HYPSUDRAFT_1074175</name>
</gene>
<dbReference type="PANTHER" id="PTHR14950:SF37">
    <property type="entry name" value="ENDORIBONUCLEASE DICER"/>
    <property type="match status" value="1"/>
</dbReference>
<dbReference type="GO" id="GO:0004386">
    <property type="term" value="F:helicase activity"/>
    <property type="evidence" value="ECO:0007669"/>
    <property type="project" value="UniProtKB-KW"/>
</dbReference>
<keyword evidence="1" id="KW-0677">Repeat</keyword>
<dbReference type="GO" id="GO:0004525">
    <property type="term" value="F:ribonuclease III activity"/>
    <property type="evidence" value="ECO:0007669"/>
    <property type="project" value="InterPro"/>
</dbReference>
<dbReference type="GO" id="GO:0005524">
    <property type="term" value="F:ATP binding"/>
    <property type="evidence" value="ECO:0007669"/>
    <property type="project" value="UniProtKB-KW"/>
</dbReference>
<evidence type="ECO:0000256" key="1">
    <source>
        <dbReference type="ARBA" id="ARBA00022737"/>
    </source>
</evidence>
<keyword evidence="4" id="KW-0347">Helicase</keyword>
<evidence type="ECO:0000313" key="10">
    <source>
        <dbReference type="Proteomes" id="UP000054270"/>
    </source>
</evidence>
<dbReference type="GO" id="GO:0005634">
    <property type="term" value="C:nucleus"/>
    <property type="evidence" value="ECO:0007669"/>
    <property type="project" value="TreeGrafter"/>
</dbReference>
<dbReference type="EMBL" id="KN817696">
    <property type="protein sequence ID" value="KJA14070.1"/>
    <property type="molecule type" value="Genomic_DNA"/>
</dbReference>
<dbReference type="InterPro" id="IPR036389">
    <property type="entry name" value="RNase_III_sf"/>
</dbReference>
<reference evidence="10" key="1">
    <citation type="submission" date="2014-04" db="EMBL/GenBank/DDBJ databases">
        <title>Evolutionary Origins and Diversification of the Mycorrhizal Mutualists.</title>
        <authorList>
            <consortium name="DOE Joint Genome Institute"/>
            <consortium name="Mycorrhizal Genomics Consortium"/>
            <person name="Kohler A."/>
            <person name="Kuo A."/>
            <person name="Nagy L.G."/>
            <person name="Floudas D."/>
            <person name="Copeland A."/>
            <person name="Barry K.W."/>
            <person name="Cichocki N."/>
            <person name="Veneault-Fourrey C."/>
            <person name="LaButti K."/>
            <person name="Lindquist E.A."/>
            <person name="Lipzen A."/>
            <person name="Lundell T."/>
            <person name="Morin E."/>
            <person name="Murat C."/>
            <person name="Riley R."/>
            <person name="Ohm R."/>
            <person name="Sun H."/>
            <person name="Tunlid A."/>
            <person name="Henrissat B."/>
            <person name="Grigoriev I.V."/>
            <person name="Hibbett D.S."/>
            <person name="Martin F."/>
        </authorList>
    </citation>
    <scope>NUCLEOTIDE SEQUENCE [LARGE SCALE GENOMIC DNA]</scope>
    <source>
        <strain evidence="10">FD-334 SS-4</strain>
    </source>
</reference>
<evidence type="ECO:0000256" key="4">
    <source>
        <dbReference type="ARBA" id="ARBA00022806"/>
    </source>
</evidence>
<feature type="domain" description="RNase III" evidence="7">
    <location>
        <begin position="355"/>
        <end position="424"/>
    </location>
</feature>
<dbReference type="GO" id="GO:0005737">
    <property type="term" value="C:cytoplasm"/>
    <property type="evidence" value="ECO:0007669"/>
    <property type="project" value="TreeGrafter"/>
</dbReference>
<dbReference type="PANTHER" id="PTHR14950">
    <property type="entry name" value="DICER-RELATED"/>
    <property type="match status" value="1"/>
</dbReference>
<dbReference type="GO" id="GO:0030422">
    <property type="term" value="P:siRNA processing"/>
    <property type="evidence" value="ECO:0007669"/>
    <property type="project" value="TreeGrafter"/>
</dbReference>
<keyword evidence="6" id="KW-0694">RNA-binding</keyword>
<keyword evidence="5" id="KW-0067">ATP-binding</keyword>
<evidence type="ECO:0000259" key="7">
    <source>
        <dbReference type="PROSITE" id="PS50142"/>
    </source>
</evidence>